<dbReference type="InterPro" id="IPR017451">
    <property type="entry name" value="F-box-assoc_interact_dom"/>
</dbReference>
<reference evidence="3" key="1">
    <citation type="journal article" date="2013" name="Nature">
        <title>Draft genome of the wheat A-genome progenitor Triticum urartu.</title>
        <authorList>
            <person name="Ling H.Q."/>
            <person name="Zhao S."/>
            <person name="Liu D."/>
            <person name="Wang J."/>
            <person name="Sun H."/>
            <person name="Zhang C."/>
            <person name="Fan H."/>
            <person name="Li D."/>
            <person name="Dong L."/>
            <person name="Tao Y."/>
            <person name="Gao C."/>
            <person name="Wu H."/>
            <person name="Li Y."/>
            <person name="Cui Y."/>
            <person name="Guo X."/>
            <person name="Zheng S."/>
            <person name="Wang B."/>
            <person name="Yu K."/>
            <person name="Liang Q."/>
            <person name="Yang W."/>
            <person name="Lou X."/>
            <person name="Chen J."/>
            <person name="Feng M."/>
            <person name="Jian J."/>
            <person name="Zhang X."/>
            <person name="Luo G."/>
            <person name="Jiang Y."/>
            <person name="Liu J."/>
            <person name="Wang Z."/>
            <person name="Sha Y."/>
            <person name="Zhang B."/>
            <person name="Wu H."/>
            <person name="Tang D."/>
            <person name="Shen Q."/>
            <person name="Xue P."/>
            <person name="Zou S."/>
            <person name="Wang X."/>
            <person name="Liu X."/>
            <person name="Wang F."/>
            <person name="Yang Y."/>
            <person name="An X."/>
            <person name="Dong Z."/>
            <person name="Zhang K."/>
            <person name="Zhang X."/>
            <person name="Luo M.C."/>
            <person name="Dvorak J."/>
            <person name="Tong Y."/>
            <person name="Wang J."/>
            <person name="Yang H."/>
            <person name="Li Z."/>
            <person name="Wang D."/>
            <person name="Zhang A."/>
            <person name="Wang J."/>
        </authorList>
    </citation>
    <scope>NUCLEOTIDE SEQUENCE</scope>
    <source>
        <strain evidence="3">cv. G1812</strain>
    </source>
</reference>
<protein>
    <recommendedName>
        <fullName evidence="1">F-box associated beta-propeller type 3 domain-containing protein</fullName>
    </recommendedName>
</protein>
<dbReference type="Proteomes" id="UP000015106">
    <property type="component" value="Chromosome 5"/>
</dbReference>
<keyword evidence="3" id="KW-1185">Reference proteome</keyword>
<evidence type="ECO:0000259" key="1">
    <source>
        <dbReference type="Pfam" id="PF08268"/>
    </source>
</evidence>
<accession>A0A8R7UGC1</accession>
<organism evidence="2 3">
    <name type="scientific">Triticum urartu</name>
    <name type="common">Red wild einkorn</name>
    <name type="synonym">Crithodium urartu</name>
    <dbReference type="NCBI Taxonomy" id="4572"/>
    <lineage>
        <taxon>Eukaryota</taxon>
        <taxon>Viridiplantae</taxon>
        <taxon>Streptophyta</taxon>
        <taxon>Embryophyta</taxon>
        <taxon>Tracheophyta</taxon>
        <taxon>Spermatophyta</taxon>
        <taxon>Magnoliopsida</taxon>
        <taxon>Liliopsida</taxon>
        <taxon>Poales</taxon>
        <taxon>Poaceae</taxon>
        <taxon>BOP clade</taxon>
        <taxon>Pooideae</taxon>
        <taxon>Triticodae</taxon>
        <taxon>Triticeae</taxon>
        <taxon>Triticinae</taxon>
        <taxon>Triticum</taxon>
    </lineage>
</organism>
<reference evidence="2" key="3">
    <citation type="submission" date="2022-06" db="UniProtKB">
        <authorList>
            <consortium name="EnsemblPlants"/>
        </authorList>
    </citation>
    <scope>IDENTIFICATION</scope>
</reference>
<reference evidence="2" key="2">
    <citation type="submission" date="2018-03" db="EMBL/GenBank/DDBJ databases">
        <title>The Triticum urartu genome reveals the dynamic nature of wheat genome evolution.</title>
        <authorList>
            <person name="Ling H."/>
            <person name="Ma B."/>
            <person name="Shi X."/>
            <person name="Liu H."/>
            <person name="Dong L."/>
            <person name="Sun H."/>
            <person name="Cao Y."/>
            <person name="Gao Q."/>
            <person name="Zheng S."/>
            <person name="Li Y."/>
            <person name="Yu Y."/>
            <person name="Du H."/>
            <person name="Qi M."/>
            <person name="Li Y."/>
            <person name="Yu H."/>
            <person name="Cui Y."/>
            <person name="Wang N."/>
            <person name="Chen C."/>
            <person name="Wu H."/>
            <person name="Zhao Y."/>
            <person name="Zhang J."/>
            <person name="Li Y."/>
            <person name="Zhou W."/>
            <person name="Zhang B."/>
            <person name="Hu W."/>
            <person name="Eijk M."/>
            <person name="Tang J."/>
            <person name="Witsenboer H."/>
            <person name="Zhao S."/>
            <person name="Li Z."/>
            <person name="Zhang A."/>
            <person name="Wang D."/>
            <person name="Liang C."/>
        </authorList>
    </citation>
    <scope>NUCLEOTIDE SEQUENCE [LARGE SCALE GENOMIC DNA]</scope>
    <source>
        <strain evidence="2">cv. G1812</strain>
    </source>
</reference>
<proteinExistence type="predicted"/>
<name>A0A8R7UGC1_TRIUA</name>
<evidence type="ECO:0000313" key="3">
    <source>
        <dbReference type="Proteomes" id="UP000015106"/>
    </source>
</evidence>
<dbReference type="Pfam" id="PF08268">
    <property type="entry name" value="FBA_3"/>
    <property type="match status" value="1"/>
</dbReference>
<sequence>MTLPESSRTKMQYKHIFLPVGFGLDHRTGKYKVVRVFVRSKDPLTEVYRMGMEVFTVGEASTSWRETTADLSYPVVEWITGKFVNGGLFWPINSYHLEHDPNGIVRFSLEDETFSVIRLPDMLSLNRMLDESFLLDEMQGEICL</sequence>
<evidence type="ECO:0000313" key="2">
    <source>
        <dbReference type="EnsemblPlants" id="TuG1812G0500002226.01.T01.cds405915"/>
    </source>
</evidence>
<feature type="domain" description="F-box associated beta-propeller type 3" evidence="1">
    <location>
        <begin position="2"/>
        <end position="124"/>
    </location>
</feature>
<dbReference type="InterPro" id="IPR013187">
    <property type="entry name" value="F-box-assoc_dom_typ3"/>
</dbReference>
<dbReference type="AlphaFoldDB" id="A0A8R7UGC1"/>
<dbReference type="NCBIfam" id="TIGR01640">
    <property type="entry name" value="F_box_assoc_1"/>
    <property type="match status" value="1"/>
</dbReference>
<dbReference type="EnsemblPlants" id="TuG1812G0500002226.01.T01">
    <property type="protein sequence ID" value="TuG1812G0500002226.01.T01.cds405915"/>
    <property type="gene ID" value="TuG1812G0500002226.01"/>
</dbReference>
<dbReference type="Gramene" id="TuG1812G0500002226.01.T01">
    <property type="protein sequence ID" value="TuG1812G0500002226.01.T01.cds405915"/>
    <property type="gene ID" value="TuG1812G0500002226.01"/>
</dbReference>